<evidence type="ECO:0000313" key="11">
    <source>
        <dbReference type="EMBL" id="CAB4217138.1"/>
    </source>
</evidence>
<evidence type="ECO:0000259" key="8">
    <source>
        <dbReference type="Pfam" id="PF04586"/>
    </source>
</evidence>
<dbReference type="EMBL" id="LR797087">
    <property type="protein sequence ID" value="CAB4186135.1"/>
    <property type="molecule type" value="Genomic_DNA"/>
</dbReference>
<organism evidence="10">
    <name type="scientific">uncultured Caudovirales phage</name>
    <dbReference type="NCBI Taxonomy" id="2100421"/>
    <lineage>
        <taxon>Viruses</taxon>
        <taxon>Duplodnaviria</taxon>
        <taxon>Heunggongvirae</taxon>
        <taxon>Uroviricota</taxon>
        <taxon>Caudoviricetes</taxon>
        <taxon>Peduoviridae</taxon>
        <taxon>Maltschvirus</taxon>
        <taxon>Maltschvirus maltsch</taxon>
    </lineage>
</organism>
<evidence type="ECO:0000256" key="5">
    <source>
        <dbReference type="ARBA" id="ARBA00022844"/>
    </source>
</evidence>
<keyword evidence="2" id="KW-1188">Viral release from host cell</keyword>
<keyword evidence="7" id="KW-1273">Viral capsid maturation</keyword>
<evidence type="ECO:0000313" key="10">
    <source>
        <dbReference type="EMBL" id="CAB4186135.1"/>
    </source>
</evidence>
<evidence type="ECO:0000259" key="9">
    <source>
        <dbReference type="Pfam" id="PF05065"/>
    </source>
</evidence>
<name>A0A6J5QZV4_9CAUD</name>
<dbReference type="EMBL" id="LR797453">
    <property type="protein sequence ID" value="CAB4217138.1"/>
    <property type="molecule type" value="Genomic_DNA"/>
</dbReference>
<dbReference type="NCBIfam" id="TIGR01543">
    <property type="entry name" value="proheadase_HK97"/>
    <property type="match status" value="1"/>
</dbReference>
<keyword evidence="3" id="KW-0645">Protease</keyword>
<dbReference type="GO" id="GO:0046797">
    <property type="term" value="P:viral procapsid maturation"/>
    <property type="evidence" value="ECO:0007669"/>
    <property type="project" value="UniProtKB-KW"/>
</dbReference>
<evidence type="ECO:0000256" key="3">
    <source>
        <dbReference type="ARBA" id="ARBA00022670"/>
    </source>
</evidence>
<dbReference type="InterPro" id="IPR054612">
    <property type="entry name" value="Phage_capsid-like_C"/>
</dbReference>
<dbReference type="Pfam" id="PF04586">
    <property type="entry name" value="Peptidase_S78"/>
    <property type="match status" value="1"/>
</dbReference>
<dbReference type="InterPro" id="IPR024455">
    <property type="entry name" value="Phage_capsid"/>
</dbReference>
<sequence>MSDLETRQASIGTVEGKTITGYAALYNSWSKPLMGAKGTFTERIAPGAFDASIAAGASLWFMHDSKQILANTKSGTLALESDAQGLKYTATLGDSQRDADVLDLVKRGVVSEMSFGFSVPPGGDSWAGEKRTLNSVNLREISLVEVGAYNATTSFVRSQETPVITKVIKPMNIRTMNAKLAELRAQNVEGTEVENRAEIVAQIEEITEARNAAMAAADGIREAATPIQRTMDRRDASEEWRASPEYRDQWLSYLRGGRMPEQRAAMTTANPATNSVLIPKLYTDAMARYADMATVARQLVDYKSGVQGYQTLRYNALFSTDAIANAWTVSDVGTQASTEINPVYAEVPLAPAACLPYTTVSKQLLLQSNFDLEAEVADNLTRQFVRNAEWGMLSGGGSTGTNGSTQNQPTGLFTVQSGCTIRSVTNPAGTQDRALSITTACTVANLTAMRYTSLPASYWGSSSWLMAQDVYAKIAGLTINGVPVFVPSADAVGQAGAGFTLMGLPVYVTEFTGPTHISTATTGKNTIISLGNHNEGYSAREWAGATIMRDDLSLAAAAQVKFQGTMFMNGNFTRAKAIVQCQVTNA</sequence>
<gene>
    <name evidence="10" type="ORF">UFOVP1139_20</name>
    <name evidence="11" type="ORF">UFOVP1499_15</name>
</gene>
<dbReference type="InterPro" id="IPR054613">
    <property type="entry name" value="Peptidase_S78_dom"/>
</dbReference>
<feature type="domain" description="Phage capsid-like C-terminal" evidence="9">
    <location>
        <begin position="298"/>
        <end position="580"/>
    </location>
</feature>
<dbReference type="InterPro" id="IPR006433">
    <property type="entry name" value="Prohead_protease"/>
</dbReference>
<evidence type="ECO:0000256" key="7">
    <source>
        <dbReference type="ARBA" id="ARBA00023045"/>
    </source>
</evidence>
<reference evidence="10" key="1">
    <citation type="submission" date="2020-05" db="EMBL/GenBank/DDBJ databases">
        <authorList>
            <person name="Chiriac C."/>
            <person name="Salcher M."/>
            <person name="Ghai R."/>
            <person name="Kavagutti S V."/>
        </authorList>
    </citation>
    <scope>NUCLEOTIDE SEQUENCE</scope>
</reference>
<keyword evidence="5" id="KW-0946">Virion</keyword>
<comment type="subcellular location">
    <subcellularLocation>
        <location evidence="1">Virion</location>
    </subcellularLocation>
</comment>
<dbReference type="NCBIfam" id="TIGR01554">
    <property type="entry name" value="major_cap_HK97"/>
    <property type="match status" value="1"/>
</dbReference>
<dbReference type="GO" id="GO:0008233">
    <property type="term" value="F:peptidase activity"/>
    <property type="evidence" value="ECO:0007669"/>
    <property type="project" value="UniProtKB-KW"/>
</dbReference>
<evidence type="ECO:0000256" key="1">
    <source>
        <dbReference type="ARBA" id="ARBA00004328"/>
    </source>
</evidence>
<dbReference type="GO" id="GO:0006508">
    <property type="term" value="P:proteolysis"/>
    <property type="evidence" value="ECO:0007669"/>
    <property type="project" value="UniProtKB-KW"/>
</dbReference>
<accession>A0A6J5QZV4</accession>
<dbReference type="GO" id="GO:0044423">
    <property type="term" value="C:virion component"/>
    <property type="evidence" value="ECO:0007669"/>
    <property type="project" value="UniProtKB-KW"/>
</dbReference>
<keyword evidence="6" id="KW-0118">Viral capsid assembly</keyword>
<keyword evidence="4" id="KW-0378">Hydrolase</keyword>
<evidence type="ECO:0000256" key="6">
    <source>
        <dbReference type="ARBA" id="ARBA00022950"/>
    </source>
</evidence>
<dbReference type="SUPFAM" id="SSF56563">
    <property type="entry name" value="Major capsid protein gp5"/>
    <property type="match status" value="1"/>
</dbReference>
<protein>
    <submittedName>
        <fullName evidence="10">Major_cap_HK97, phage major capsid protein, HK97 family</fullName>
    </submittedName>
</protein>
<evidence type="ECO:0000256" key="2">
    <source>
        <dbReference type="ARBA" id="ARBA00022612"/>
    </source>
</evidence>
<proteinExistence type="predicted"/>
<dbReference type="Pfam" id="PF05065">
    <property type="entry name" value="Phage_capsid"/>
    <property type="match status" value="1"/>
</dbReference>
<evidence type="ECO:0000256" key="4">
    <source>
        <dbReference type="ARBA" id="ARBA00022801"/>
    </source>
</evidence>
<feature type="domain" description="Prohead serine protease" evidence="8">
    <location>
        <begin position="4"/>
        <end position="155"/>
    </location>
</feature>